<feature type="compositionally biased region" description="Polar residues" evidence="3">
    <location>
        <begin position="388"/>
        <end position="400"/>
    </location>
</feature>
<dbReference type="PANTHER" id="PTHR23189">
    <property type="entry name" value="RNA RECOGNITION MOTIF-CONTAINING"/>
    <property type="match status" value="1"/>
</dbReference>
<feature type="region of interest" description="Disordered" evidence="3">
    <location>
        <begin position="319"/>
        <end position="374"/>
    </location>
</feature>
<dbReference type="EMBL" id="CP144748">
    <property type="protein sequence ID" value="WVZ67740.1"/>
    <property type="molecule type" value="Genomic_DNA"/>
</dbReference>
<dbReference type="PROSITE" id="PS50102">
    <property type="entry name" value="RRM"/>
    <property type="match status" value="1"/>
</dbReference>
<accession>A0AAQ3T7B6</accession>
<dbReference type="InterPro" id="IPR035979">
    <property type="entry name" value="RBD_domain_sf"/>
</dbReference>
<feature type="domain" description="RRM" evidence="4">
    <location>
        <begin position="219"/>
        <end position="322"/>
    </location>
</feature>
<feature type="compositionally biased region" description="Low complexity" evidence="3">
    <location>
        <begin position="420"/>
        <end position="448"/>
    </location>
</feature>
<keyword evidence="6" id="KW-1185">Reference proteome</keyword>
<keyword evidence="1 2" id="KW-0694">RNA-binding</keyword>
<dbReference type="SUPFAM" id="SSF54928">
    <property type="entry name" value="RNA-binding domain, RBD"/>
    <property type="match status" value="2"/>
</dbReference>
<feature type="region of interest" description="Disordered" evidence="3">
    <location>
        <begin position="388"/>
        <end position="451"/>
    </location>
</feature>
<organism evidence="5 6">
    <name type="scientific">Paspalum notatum var. saurae</name>
    <dbReference type="NCBI Taxonomy" id="547442"/>
    <lineage>
        <taxon>Eukaryota</taxon>
        <taxon>Viridiplantae</taxon>
        <taxon>Streptophyta</taxon>
        <taxon>Embryophyta</taxon>
        <taxon>Tracheophyta</taxon>
        <taxon>Spermatophyta</taxon>
        <taxon>Magnoliopsida</taxon>
        <taxon>Liliopsida</taxon>
        <taxon>Poales</taxon>
        <taxon>Poaceae</taxon>
        <taxon>PACMAD clade</taxon>
        <taxon>Panicoideae</taxon>
        <taxon>Andropogonodae</taxon>
        <taxon>Paspaleae</taxon>
        <taxon>Paspalinae</taxon>
        <taxon>Paspalum</taxon>
    </lineage>
</organism>
<dbReference type="Proteomes" id="UP001341281">
    <property type="component" value="Chromosome 04"/>
</dbReference>
<feature type="compositionally biased region" description="Low complexity" evidence="3">
    <location>
        <begin position="637"/>
        <end position="652"/>
    </location>
</feature>
<feature type="region of interest" description="Disordered" evidence="3">
    <location>
        <begin position="617"/>
        <end position="705"/>
    </location>
</feature>
<dbReference type="InterPro" id="IPR000504">
    <property type="entry name" value="RRM_dom"/>
</dbReference>
<proteinExistence type="predicted"/>
<dbReference type="CDD" id="cd12530">
    <property type="entry name" value="RRM3_EAR1_like"/>
    <property type="match status" value="1"/>
</dbReference>
<dbReference type="Gene3D" id="3.30.70.330">
    <property type="match status" value="2"/>
</dbReference>
<evidence type="ECO:0000313" key="5">
    <source>
        <dbReference type="EMBL" id="WVZ67740.1"/>
    </source>
</evidence>
<evidence type="ECO:0000256" key="2">
    <source>
        <dbReference type="PROSITE-ProRule" id="PRU00176"/>
    </source>
</evidence>
<dbReference type="InterPro" id="IPR012677">
    <property type="entry name" value="Nucleotide-bd_a/b_plait_sf"/>
</dbReference>
<dbReference type="InterPro" id="IPR007201">
    <property type="entry name" value="Mei2-like_Rrm_C"/>
</dbReference>
<feature type="compositionally biased region" description="Low complexity" evidence="3">
    <location>
        <begin position="352"/>
        <end position="370"/>
    </location>
</feature>
<dbReference type="Pfam" id="PF00076">
    <property type="entry name" value="RRM_1"/>
    <property type="match status" value="1"/>
</dbReference>
<dbReference type="InterPro" id="IPR034458">
    <property type="entry name" value="EAR1-like_RRM3"/>
</dbReference>
<dbReference type="FunFam" id="3.30.70.330:FF:001402">
    <property type="entry name" value="Terminal EAR1-like 1"/>
    <property type="match status" value="1"/>
</dbReference>
<gene>
    <name evidence="5" type="ORF">U9M48_016783</name>
</gene>
<name>A0AAQ3T7B6_PASNO</name>
<evidence type="ECO:0000256" key="1">
    <source>
        <dbReference type="ARBA" id="ARBA00022884"/>
    </source>
</evidence>
<dbReference type="GO" id="GO:0003723">
    <property type="term" value="F:RNA binding"/>
    <property type="evidence" value="ECO:0007669"/>
    <property type="project" value="UniProtKB-UniRule"/>
</dbReference>
<dbReference type="AlphaFoldDB" id="A0AAQ3T7B6"/>
<protein>
    <recommendedName>
        <fullName evidence="4">RRM domain-containing protein</fullName>
    </recommendedName>
</protein>
<evidence type="ECO:0000259" key="4">
    <source>
        <dbReference type="PROSITE" id="PS50102"/>
    </source>
</evidence>
<dbReference type="Pfam" id="PF04059">
    <property type="entry name" value="RRM_2"/>
    <property type="match status" value="1"/>
</dbReference>
<evidence type="ECO:0000256" key="3">
    <source>
        <dbReference type="SAM" id="MobiDB-lite"/>
    </source>
</evidence>
<feature type="compositionally biased region" description="Low complexity" evidence="3">
    <location>
        <begin position="662"/>
        <end position="683"/>
    </location>
</feature>
<reference evidence="5 6" key="1">
    <citation type="submission" date="2024-02" db="EMBL/GenBank/DDBJ databases">
        <title>High-quality chromosome-scale genome assembly of Pensacola bahiagrass (Paspalum notatum Flugge var. saurae).</title>
        <authorList>
            <person name="Vega J.M."/>
            <person name="Podio M."/>
            <person name="Orjuela J."/>
            <person name="Siena L.A."/>
            <person name="Pessino S.C."/>
            <person name="Combes M.C."/>
            <person name="Mariac C."/>
            <person name="Albertini E."/>
            <person name="Pupilli F."/>
            <person name="Ortiz J.P.A."/>
            <person name="Leblanc O."/>
        </authorList>
    </citation>
    <scope>NUCLEOTIDE SEQUENCE [LARGE SCALE GENOMIC DNA]</scope>
    <source>
        <strain evidence="5">R1</strain>
        <tissue evidence="5">Leaf</tissue>
    </source>
</reference>
<sequence length="705" mass="74315">MEGGGGSGMGGFPGASGNLLDAAAQAFYPGVVAPYPLQPLPHQVYCPHPYPAVPVPPPMGVPVPVRPTAMAAMAPQQPGYALPTSAAVVDGPSSRVVVLCLVPPHAQEADVAQAMAPFGAIRSVDASSVASEGVAAVHFFDIRAAELAVSCVREQHMRQQSRLGQLYAAAAAAAPPGWPPAPTPQPWDWPHDDSRGLVLGHAVWAHFAAGADDGDNRGSLVVLSPLPGVSVADLRQVFQAFGTRPPPTDRADQPAIPFSHAANCIDPRLVFAGDLKDVRESAQRPSHKFVDFFDTRDAARALAELNGQELFGRRLVIEFTRPSGPGPRRRGYVPHNRPSAPTPPRHQAAWRPSQQTAQPPASSSSSSPGSVRATREAGVVLLRRSSCKASASSGDQSNKGGNAAVTTHERGRSKGGKNVASAAPSSSTATTASGKQAAQKGAGSSGSWKGRKSGWEARFLFKEPDGGGGGDAETQAAPAPAVEMDTRTTVMIRNIPNKYSQKLLLNMLDNHCIQSNERIAAASGEEGEGQPFSSYDFVYLPIDFNNKCNVGYGFVNLTSPEAAVRLYKAFHKQPWEVYNSRKICQVTYARVQGLEALKEHFKNSKFPCESDEYLPVAFSPPRDGKQLTEPVPIVGRSPASSSSPPKSLSASSVDPLAQELMPAPSSSGDGASSTTTSTHAPSDPADDDNEEDRLASDLGRLGYAD</sequence>
<evidence type="ECO:0000313" key="6">
    <source>
        <dbReference type="Proteomes" id="UP001341281"/>
    </source>
</evidence>